<dbReference type="PROSITE" id="PS50893">
    <property type="entry name" value="ABC_TRANSPORTER_2"/>
    <property type="match status" value="1"/>
</dbReference>
<protein>
    <submittedName>
        <fullName evidence="14">ABC transporter, transmembrane region</fullName>
        <ecNumber evidence="14">3.6.3.27</ecNumber>
    </submittedName>
</protein>
<dbReference type="InterPro" id="IPR011527">
    <property type="entry name" value="ABC1_TM_dom"/>
</dbReference>
<feature type="transmembrane region" description="Helical" evidence="11">
    <location>
        <begin position="271"/>
        <end position="288"/>
    </location>
</feature>
<reference evidence="15" key="1">
    <citation type="submission" date="2017-02" db="EMBL/GenBank/DDBJ databases">
        <authorList>
            <person name="Dridi B."/>
        </authorList>
    </citation>
    <scope>NUCLEOTIDE SEQUENCE [LARGE SCALE GENOMIC DNA]</scope>
    <source>
        <strain evidence="15">EB411</strain>
    </source>
</reference>
<accession>A0A1R4K924</accession>
<feature type="transmembrane region" description="Helical" evidence="11">
    <location>
        <begin position="154"/>
        <end position="175"/>
    </location>
</feature>
<evidence type="ECO:0000256" key="9">
    <source>
        <dbReference type="ARBA" id="ARBA00061644"/>
    </source>
</evidence>
<sequence length="617" mass="64158">MSRRTPRPAGPLRRTVETLRPQLNGNRALMAGGLAALLLEVALRVLEPWPIKFAVDAVSARLGADLGAAGGAPQASVGLLLGCGIGLLGLAVLRALAGYLSTVAFAIAGSRVATALRARVFAHVQALSVRHHAGTALGDTVQRLVADIGRVQEVAVTAGLPLVGNVLTLVVLTVVMALLDPILAVVVLASCGVYLLFARRSSREITLSSRATRRGEGALASTASESIAAIGVVQSFGLESTVAGRFTAGNVQALTEGVKAKRLSAALERRTDVLVGVSTAVVLTVGAIQVMRGSMTPGDLVIFLMYLKIALKPLKDLAKYQGRIARAAASGERVADLLDEDPEIVDKNPEGHMPSVAGRIELDGVRVRDGRGALVFDALSLTIPAGQTVAVVGPSGAGKSTLAALLSRLQDPESGRILLDGRPLDDLPLRGVRGSIAVVHQEAVLFHGSILENIRHGRLDASDEEVASAARAAEADGFIRALPDGYLTEIGERGATLSGGQRQRIAIARALLRDAPIVVLDEATTGLDPQSRTLVRAALRRLGAGRTTLAITHDAEQLAGADRVIWLADGDVQEDGTPAELAADPGSRLAGWLRAHAAETGADAGDRDDTTEEVATR</sequence>
<evidence type="ECO:0000256" key="8">
    <source>
        <dbReference type="ARBA" id="ARBA00023136"/>
    </source>
</evidence>
<dbReference type="GO" id="GO:0016887">
    <property type="term" value="F:ATP hydrolysis activity"/>
    <property type="evidence" value="ECO:0007669"/>
    <property type="project" value="InterPro"/>
</dbReference>
<dbReference type="InterPro" id="IPR017871">
    <property type="entry name" value="ABC_transporter-like_CS"/>
</dbReference>
<feature type="transmembrane region" description="Helical" evidence="11">
    <location>
        <begin position="79"/>
        <end position="109"/>
    </location>
</feature>
<evidence type="ECO:0000256" key="11">
    <source>
        <dbReference type="SAM" id="Phobius"/>
    </source>
</evidence>
<evidence type="ECO:0000313" key="14">
    <source>
        <dbReference type="EMBL" id="SJN40645.1"/>
    </source>
</evidence>
<feature type="domain" description="ABC transporter" evidence="12">
    <location>
        <begin position="360"/>
        <end position="594"/>
    </location>
</feature>
<dbReference type="Pfam" id="PF00005">
    <property type="entry name" value="ABC_tran"/>
    <property type="match status" value="1"/>
</dbReference>
<evidence type="ECO:0000313" key="15">
    <source>
        <dbReference type="Proteomes" id="UP000196778"/>
    </source>
</evidence>
<dbReference type="RefSeq" id="WP_087138421.1">
    <property type="nucleotide sequence ID" value="NZ_FUKR01000071.1"/>
</dbReference>
<keyword evidence="4 11" id="KW-0812">Transmembrane</keyword>
<dbReference type="GO" id="GO:0005524">
    <property type="term" value="F:ATP binding"/>
    <property type="evidence" value="ECO:0007669"/>
    <property type="project" value="UniProtKB-KW"/>
</dbReference>
<keyword evidence="5" id="KW-0547">Nucleotide-binding</keyword>
<keyword evidence="8 11" id="KW-0472">Membrane</keyword>
<dbReference type="SMART" id="SM00382">
    <property type="entry name" value="AAA"/>
    <property type="match status" value="1"/>
</dbReference>
<evidence type="ECO:0000259" key="12">
    <source>
        <dbReference type="PROSITE" id="PS50893"/>
    </source>
</evidence>
<dbReference type="PROSITE" id="PS00211">
    <property type="entry name" value="ABC_TRANSPORTER_1"/>
    <property type="match status" value="1"/>
</dbReference>
<feature type="region of interest" description="Disordered" evidence="10">
    <location>
        <begin position="597"/>
        <end position="617"/>
    </location>
</feature>
<dbReference type="InterPro" id="IPR039421">
    <property type="entry name" value="Type_1_exporter"/>
</dbReference>
<feature type="transmembrane region" description="Helical" evidence="11">
    <location>
        <begin position="181"/>
        <end position="198"/>
    </location>
</feature>
<dbReference type="OrthoDB" id="9806127at2"/>
<keyword evidence="2" id="KW-0813">Transport</keyword>
<evidence type="ECO:0000256" key="3">
    <source>
        <dbReference type="ARBA" id="ARBA00022475"/>
    </source>
</evidence>
<dbReference type="PROSITE" id="PS50929">
    <property type="entry name" value="ABC_TM1F"/>
    <property type="match status" value="1"/>
</dbReference>
<evidence type="ECO:0000256" key="10">
    <source>
        <dbReference type="SAM" id="MobiDB-lite"/>
    </source>
</evidence>
<dbReference type="FunFam" id="3.40.50.300:FF:000299">
    <property type="entry name" value="ABC transporter ATP-binding protein/permease"/>
    <property type="match status" value="1"/>
</dbReference>
<dbReference type="SUPFAM" id="SSF52540">
    <property type="entry name" value="P-loop containing nucleoside triphosphate hydrolases"/>
    <property type="match status" value="1"/>
</dbReference>
<dbReference type="Proteomes" id="UP000196778">
    <property type="component" value="Unassembled WGS sequence"/>
</dbReference>
<dbReference type="InterPro" id="IPR003439">
    <property type="entry name" value="ABC_transporter-like_ATP-bd"/>
</dbReference>
<dbReference type="EC" id="3.6.3.27" evidence="14"/>
<evidence type="ECO:0000256" key="5">
    <source>
        <dbReference type="ARBA" id="ARBA00022741"/>
    </source>
</evidence>
<dbReference type="EMBL" id="FUKR01000071">
    <property type="protein sequence ID" value="SJN40645.1"/>
    <property type="molecule type" value="Genomic_DNA"/>
</dbReference>
<dbReference type="CDD" id="cd18564">
    <property type="entry name" value="ABC_6TM_exporter_like"/>
    <property type="match status" value="1"/>
</dbReference>
<gene>
    <name evidence="14" type="ORF">FM119_12110</name>
</gene>
<dbReference type="AlphaFoldDB" id="A0A1R4K924"/>
<keyword evidence="3" id="KW-1003">Cell membrane</keyword>
<feature type="compositionally biased region" description="Basic and acidic residues" evidence="10">
    <location>
        <begin position="604"/>
        <end position="617"/>
    </location>
</feature>
<evidence type="ECO:0000256" key="6">
    <source>
        <dbReference type="ARBA" id="ARBA00022840"/>
    </source>
</evidence>
<keyword evidence="15" id="KW-1185">Reference proteome</keyword>
<comment type="similarity">
    <text evidence="9">Belongs to the ABC transporter superfamily. Lipid exporter (TC 3.A.1.106) family.</text>
</comment>
<dbReference type="PANTHER" id="PTHR43394:SF1">
    <property type="entry name" value="ATP-BINDING CASSETTE SUB-FAMILY B MEMBER 10, MITOCHONDRIAL"/>
    <property type="match status" value="1"/>
</dbReference>
<keyword evidence="6" id="KW-0067">ATP-binding</keyword>
<feature type="domain" description="ABC transmembrane type-1" evidence="13">
    <location>
        <begin position="31"/>
        <end position="326"/>
    </location>
</feature>
<name>A0A1R4K924_9MICO</name>
<organism evidence="14 15">
    <name type="scientific">Mycetocola reblochoni REB411</name>
    <dbReference type="NCBI Taxonomy" id="1255698"/>
    <lineage>
        <taxon>Bacteria</taxon>
        <taxon>Bacillati</taxon>
        <taxon>Actinomycetota</taxon>
        <taxon>Actinomycetes</taxon>
        <taxon>Micrococcales</taxon>
        <taxon>Microbacteriaceae</taxon>
        <taxon>Mycetocola</taxon>
    </lineage>
</organism>
<evidence type="ECO:0000256" key="4">
    <source>
        <dbReference type="ARBA" id="ARBA00022692"/>
    </source>
</evidence>
<dbReference type="GO" id="GO:0015421">
    <property type="term" value="F:ABC-type oligopeptide transporter activity"/>
    <property type="evidence" value="ECO:0007669"/>
    <property type="project" value="TreeGrafter"/>
</dbReference>
<evidence type="ECO:0000256" key="2">
    <source>
        <dbReference type="ARBA" id="ARBA00022448"/>
    </source>
</evidence>
<proteinExistence type="inferred from homology"/>
<keyword evidence="14" id="KW-0378">Hydrolase</keyword>
<dbReference type="PANTHER" id="PTHR43394">
    <property type="entry name" value="ATP-DEPENDENT PERMEASE MDL1, MITOCHONDRIAL"/>
    <property type="match status" value="1"/>
</dbReference>
<evidence type="ECO:0000259" key="13">
    <source>
        <dbReference type="PROSITE" id="PS50929"/>
    </source>
</evidence>
<dbReference type="Pfam" id="PF00664">
    <property type="entry name" value="ABC_membrane"/>
    <property type="match status" value="1"/>
</dbReference>
<evidence type="ECO:0000256" key="1">
    <source>
        <dbReference type="ARBA" id="ARBA00004651"/>
    </source>
</evidence>
<comment type="subcellular location">
    <subcellularLocation>
        <location evidence="1">Cell membrane</location>
        <topology evidence="1">Multi-pass membrane protein</topology>
    </subcellularLocation>
</comment>
<evidence type="ECO:0000256" key="7">
    <source>
        <dbReference type="ARBA" id="ARBA00022989"/>
    </source>
</evidence>
<feature type="transmembrane region" description="Helical" evidence="11">
    <location>
        <begin position="28"/>
        <end position="46"/>
    </location>
</feature>
<dbReference type="Gene3D" id="1.20.1560.10">
    <property type="entry name" value="ABC transporter type 1, transmembrane domain"/>
    <property type="match status" value="1"/>
</dbReference>
<dbReference type="InterPro" id="IPR003593">
    <property type="entry name" value="AAA+_ATPase"/>
</dbReference>
<dbReference type="InterPro" id="IPR036640">
    <property type="entry name" value="ABC1_TM_sf"/>
</dbReference>
<dbReference type="Gene3D" id="3.40.50.300">
    <property type="entry name" value="P-loop containing nucleotide triphosphate hydrolases"/>
    <property type="match status" value="1"/>
</dbReference>
<dbReference type="InterPro" id="IPR027417">
    <property type="entry name" value="P-loop_NTPase"/>
</dbReference>
<keyword evidence="7 11" id="KW-1133">Transmembrane helix</keyword>
<dbReference type="SUPFAM" id="SSF90123">
    <property type="entry name" value="ABC transporter transmembrane region"/>
    <property type="match status" value="1"/>
</dbReference>
<dbReference type="GO" id="GO:0005886">
    <property type="term" value="C:plasma membrane"/>
    <property type="evidence" value="ECO:0007669"/>
    <property type="project" value="UniProtKB-SubCell"/>
</dbReference>